<dbReference type="InterPro" id="IPR036388">
    <property type="entry name" value="WH-like_DNA-bd_sf"/>
</dbReference>
<dbReference type="Pfam" id="PF00717">
    <property type="entry name" value="Peptidase_S24"/>
    <property type="match status" value="1"/>
</dbReference>
<dbReference type="SUPFAM" id="SSF46785">
    <property type="entry name" value="Winged helix' DNA-binding domain"/>
    <property type="match status" value="1"/>
</dbReference>
<accession>A0AAP4BCQ2</accession>
<evidence type="ECO:0000313" key="2">
    <source>
        <dbReference type="EMBL" id="MDI9243202.1"/>
    </source>
</evidence>
<dbReference type="InterPro" id="IPR036390">
    <property type="entry name" value="WH_DNA-bd_sf"/>
</dbReference>
<reference evidence="2 3" key="1">
    <citation type="submission" date="2023-05" db="EMBL/GenBank/DDBJ databases">
        <title>[ruminococcus] sp. nov., isolated from a pig farm feces dump.</title>
        <authorList>
            <person name="Chang Y.-H."/>
        </authorList>
    </citation>
    <scope>NUCLEOTIDE SEQUENCE [LARGE SCALE GENOMIC DNA]</scope>
    <source>
        <strain evidence="2 3">YH-rum2234</strain>
    </source>
</reference>
<dbReference type="PANTHER" id="PTHR33516:SF2">
    <property type="entry name" value="LEXA REPRESSOR-RELATED"/>
    <property type="match status" value="1"/>
</dbReference>
<dbReference type="PANTHER" id="PTHR33516">
    <property type="entry name" value="LEXA REPRESSOR"/>
    <property type="match status" value="1"/>
</dbReference>
<proteinExistence type="predicted"/>
<organism evidence="2 3">
    <name type="scientific">Fusibacillus kribbianus</name>
    <dbReference type="NCBI Taxonomy" id="3044208"/>
    <lineage>
        <taxon>Bacteria</taxon>
        <taxon>Bacillati</taxon>
        <taxon>Bacillota</taxon>
        <taxon>Clostridia</taxon>
        <taxon>Lachnospirales</taxon>
        <taxon>Lachnospiraceae</taxon>
        <taxon>Fusibacillus</taxon>
    </lineage>
</organism>
<feature type="domain" description="Peptidase S24/S26A/S26B/S26C" evidence="1">
    <location>
        <begin position="81"/>
        <end position="188"/>
    </location>
</feature>
<dbReference type="EMBL" id="JASGBQ010000027">
    <property type="protein sequence ID" value="MDI9243202.1"/>
    <property type="molecule type" value="Genomic_DNA"/>
</dbReference>
<comment type="caution">
    <text evidence="2">The sequence shown here is derived from an EMBL/GenBank/DDBJ whole genome shotgun (WGS) entry which is preliminary data.</text>
</comment>
<dbReference type="Proteomes" id="UP001300383">
    <property type="component" value="Unassembled WGS sequence"/>
</dbReference>
<dbReference type="InterPro" id="IPR050077">
    <property type="entry name" value="LexA_repressor"/>
</dbReference>
<dbReference type="AlphaFoldDB" id="A0AAP4BCQ2"/>
<protein>
    <submittedName>
        <fullName evidence="2">S24 family peptidase</fullName>
    </submittedName>
</protein>
<evidence type="ECO:0000313" key="3">
    <source>
        <dbReference type="Proteomes" id="UP001300383"/>
    </source>
</evidence>
<dbReference type="Gene3D" id="2.10.109.10">
    <property type="entry name" value="Umud Fragment, subunit A"/>
    <property type="match status" value="1"/>
</dbReference>
<dbReference type="Gene3D" id="1.10.10.10">
    <property type="entry name" value="Winged helix-like DNA-binding domain superfamily/Winged helix DNA-binding domain"/>
    <property type="match status" value="1"/>
</dbReference>
<dbReference type="CDD" id="cd06462">
    <property type="entry name" value="Peptidase_S24_S26"/>
    <property type="match status" value="1"/>
</dbReference>
<dbReference type="InterPro" id="IPR015927">
    <property type="entry name" value="Peptidase_S24_S26A/B/C"/>
</dbReference>
<gene>
    <name evidence="2" type="ORF">QJ036_12165</name>
</gene>
<name>A0AAP4BCQ2_9FIRM</name>
<dbReference type="SUPFAM" id="SSF51306">
    <property type="entry name" value="LexA/Signal peptidase"/>
    <property type="match status" value="1"/>
</dbReference>
<evidence type="ECO:0000259" key="1">
    <source>
        <dbReference type="Pfam" id="PF00717"/>
    </source>
</evidence>
<keyword evidence="3" id="KW-1185">Reference proteome</keyword>
<sequence>MRQKDPQLMESISIYISDYYLQSGRIPSTAEIAKELGICKATAYNYLVEMDARGMLEYKDGKVVTSSMEKIKVDREPVMALGKIACGEPVLEEENLLYRTSLPTAIFGRGPFYILYAKGDSMVDADIDEGDILVIRKNAEPHVGDIIVALDENSENTLKLFGGLDPESGKVILKYQNKAVYGDKVILVKELVCQGVLSHIIKER</sequence>
<dbReference type="InterPro" id="IPR036286">
    <property type="entry name" value="LexA/Signal_pep-like_sf"/>
</dbReference>
<dbReference type="RefSeq" id="WP_283231630.1">
    <property type="nucleotide sequence ID" value="NZ_JASGBQ010000027.1"/>
</dbReference>